<dbReference type="Gene3D" id="1.25.40.20">
    <property type="entry name" value="Ankyrin repeat-containing domain"/>
    <property type="match status" value="1"/>
</dbReference>
<evidence type="ECO:0000313" key="5">
    <source>
        <dbReference type="Proteomes" id="UP000076998"/>
    </source>
</evidence>
<dbReference type="SUPFAM" id="SSF48403">
    <property type="entry name" value="Ankyrin repeat"/>
    <property type="match status" value="1"/>
</dbReference>
<sequence length="106" mass="11099">MKALLDAGANVTVMDFDVGWTPLSRAAEWDNFEVLTLLLAAGADPNRGAPLVDAIEAGSLRCVRALVTAGADTSMRVDDHSAAQLARTHSHHDVADYLESLGPTGG</sequence>
<dbReference type="Pfam" id="PF00023">
    <property type="entry name" value="Ank"/>
    <property type="match status" value="1"/>
</dbReference>
<dbReference type="EMBL" id="LSTV01000002">
    <property type="protein sequence ID" value="OAH50150.1"/>
    <property type="molecule type" value="Genomic_DNA"/>
</dbReference>
<evidence type="ECO:0000256" key="1">
    <source>
        <dbReference type="ARBA" id="ARBA00022737"/>
    </source>
</evidence>
<dbReference type="PROSITE" id="PS50088">
    <property type="entry name" value="ANK_REPEAT"/>
    <property type="match status" value="1"/>
</dbReference>
<organism evidence="4 5">
    <name type="scientific">Microbacterium oleivorans</name>
    <dbReference type="NCBI Taxonomy" id="273677"/>
    <lineage>
        <taxon>Bacteria</taxon>
        <taxon>Bacillati</taxon>
        <taxon>Actinomycetota</taxon>
        <taxon>Actinomycetes</taxon>
        <taxon>Micrococcales</taxon>
        <taxon>Microbacteriaceae</taxon>
        <taxon>Microbacterium</taxon>
    </lineage>
</organism>
<name>A0A177K9S0_9MICO</name>
<dbReference type="Proteomes" id="UP000076998">
    <property type="component" value="Unassembled WGS sequence"/>
</dbReference>
<dbReference type="SMART" id="SM00248">
    <property type="entry name" value="ANK"/>
    <property type="match status" value="2"/>
</dbReference>
<reference evidence="4 5" key="1">
    <citation type="submission" date="2016-02" db="EMBL/GenBank/DDBJ databases">
        <authorList>
            <person name="Wen L."/>
            <person name="He K."/>
            <person name="Yang H."/>
        </authorList>
    </citation>
    <scope>NUCLEOTIDE SEQUENCE [LARGE SCALE GENOMIC DNA]</scope>
    <source>
        <strain evidence="4 5">CD11_3</strain>
    </source>
</reference>
<dbReference type="PANTHER" id="PTHR24201">
    <property type="entry name" value="ANK_REP_REGION DOMAIN-CONTAINING PROTEIN"/>
    <property type="match status" value="1"/>
</dbReference>
<dbReference type="PANTHER" id="PTHR24201:SF15">
    <property type="entry name" value="ANKYRIN REPEAT DOMAIN-CONTAINING PROTEIN 66"/>
    <property type="match status" value="1"/>
</dbReference>
<protein>
    <submittedName>
        <fullName evidence="4">Uncharacterized protein</fullName>
    </submittedName>
</protein>
<evidence type="ECO:0000256" key="3">
    <source>
        <dbReference type="PROSITE-ProRule" id="PRU00023"/>
    </source>
</evidence>
<dbReference type="InterPro" id="IPR002110">
    <property type="entry name" value="Ankyrin_rpt"/>
</dbReference>
<gene>
    <name evidence="4" type="ORF">AYL44_06695</name>
</gene>
<evidence type="ECO:0000313" key="4">
    <source>
        <dbReference type="EMBL" id="OAH50150.1"/>
    </source>
</evidence>
<keyword evidence="2 3" id="KW-0040">ANK repeat</keyword>
<evidence type="ECO:0000256" key="2">
    <source>
        <dbReference type="ARBA" id="ARBA00023043"/>
    </source>
</evidence>
<keyword evidence="1" id="KW-0677">Repeat</keyword>
<comment type="caution">
    <text evidence="4">The sequence shown here is derived from an EMBL/GenBank/DDBJ whole genome shotgun (WGS) entry which is preliminary data.</text>
</comment>
<dbReference type="InterPro" id="IPR050776">
    <property type="entry name" value="Ank_Repeat/CDKN_Inhibitor"/>
</dbReference>
<dbReference type="InterPro" id="IPR036770">
    <property type="entry name" value="Ankyrin_rpt-contain_sf"/>
</dbReference>
<dbReference type="AlphaFoldDB" id="A0A177K9S0"/>
<proteinExistence type="predicted"/>
<feature type="repeat" description="ANK" evidence="3">
    <location>
        <begin position="18"/>
        <end position="46"/>
    </location>
</feature>
<dbReference type="PROSITE" id="PS50297">
    <property type="entry name" value="ANK_REP_REGION"/>
    <property type="match status" value="1"/>
</dbReference>
<accession>A0A177K9S0</accession>